<dbReference type="InterPro" id="IPR014001">
    <property type="entry name" value="Helicase_ATP-bd"/>
</dbReference>
<dbReference type="InterPro" id="IPR050474">
    <property type="entry name" value="Hel308_SKI2-like"/>
</dbReference>
<dbReference type="GO" id="GO:0016787">
    <property type="term" value="F:hydrolase activity"/>
    <property type="evidence" value="ECO:0007669"/>
    <property type="project" value="UniProtKB-KW"/>
</dbReference>
<dbReference type="CDD" id="cd18026">
    <property type="entry name" value="DEXHc_POLQ-like"/>
    <property type="match status" value="1"/>
</dbReference>
<dbReference type="OrthoDB" id="2320933at2759"/>
<dbReference type="Gene3D" id="1.10.150.20">
    <property type="entry name" value="5' to 3' exonuclease, C-terminal subdomain"/>
    <property type="match status" value="1"/>
</dbReference>
<dbReference type="GO" id="GO:0005634">
    <property type="term" value="C:nucleus"/>
    <property type="evidence" value="ECO:0007669"/>
    <property type="project" value="UniProtKB-SubCell"/>
</dbReference>
<feature type="compositionally biased region" description="Pro residues" evidence="10">
    <location>
        <begin position="44"/>
        <end position="78"/>
    </location>
</feature>
<feature type="domain" description="Helicase C-terminal" evidence="12">
    <location>
        <begin position="631"/>
        <end position="814"/>
    </location>
</feature>
<evidence type="ECO:0008006" key="15">
    <source>
        <dbReference type="Google" id="ProtNLM"/>
    </source>
</evidence>
<dbReference type="Proteomes" id="UP000001064">
    <property type="component" value="Unassembled WGS sequence"/>
</dbReference>
<dbReference type="SUPFAM" id="SSF158702">
    <property type="entry name" value="Sec63 N-terminal domain-like"/>
    <property type="match status" value="1"/>
</dbReference>
<dbReference type="PROSITE" id="PS51194">
    <property type="entry name" value="HELICASE_CTER"/>
    <property type="match status" value="1"/>
</dbReference>
<dbReference type="InterPro" id="IPR001650">
    <property type="entry name" value="Helicase_C-like"/>
</dbReference>
<evidence type="ECO:0000256" key="8">
    <source>
        <dbReference type="ARBA" id="ARBA00023242"/>
    </source>
</evidence>
<dbReference type="Pfam" id="PF21099">
    <property type="entry name" value="POLQ_helical"/>
    <property type="match status" value="1"/>
</dbReference>
<dbReference type="SMART" id="SM00487">
    <property type="entry name" value="DEXDc"/>
    <property type="match status" value="1"/>
</dbReference>
<protein>
    <recommendedName>
        <fullName evidence="15">DNA-directed DNA polymerase</fullName>
    </recommendedName>
</protein>
<feature type="compositionally biased region" description="Low complexity" evidence="10">
    <location>
        <begin position="79"/>
        <end position="111"/>
    </location>
</feature>
<dbReference type="FunFam" id="3.40.50.300:FF:000813">
    <property type="entry name" value="helicase POLQ-like isoform X1"/>
    <property type="match status" value="1"/>
</dbReference>
<comment type="subcellular location">
    <subcellularLocation>
        <location evidence="1">Nucleus</location>
    </subcellularLocation>
</comment>
<keyword evidence="3" id="KW-0227">DNA damage</keyword>
<evidence type="ECO:0000256" key="7">
    <source>
        <dbReference type="ARBA" id="ARBA00023204"/>
    </source>
</evidence>
<dbReference type="Gene3D" id="1.10.3380.20">
    <property type="match status" value="1"/>
</dbReference>
<evidence type="ECO:0000256" key="4">
    <source>
        <dbReference type="ARBA" id="ARBA00022801"/>
    </source>
</evidence>
<keyword evidence="5" id="KW-0347">Helicase</keyword>
<dbReference type="FunCoup" id="F0Z9M2">
    <property type="interactions" value="14"/>
</dbReference>
<feature type="compositionally biased region" description="Polar residues" evidence="10">
    <location>
        <begin position="24"/>
        <end position="41"/>
    </location>
</feature>
<evidence type="ECO:0000256" key="1">
    <source>
        <dbReference type="ARBA" id="ARBA00004123"/>
    </source>
</evidence>
<dbReference type="KEGG" id="dpp:DICPUDRAFT_27081"/>
<dbReference type="EMBL" id="GL870959">
    <property type="protein sequence ID" value="EGC39324.1"/>
    <property type="molecule type" value="Genomic_DNA"/>
</dbReference>
<dbReference type="InParanoid" id="F0Z9M2"/>
<keyword evidence="2" id="KW-0547">Nucleotide-binding</keyword>
<name>F0Z9M2_DICPU</name>
<dbReference type="InterPro" id="IPR046931">
    <property type="entry name" value="HTH_61"/>
</dbReference>
<gene>
    <name evidence="13" type="ORF">DICPUDRAFT_27081</name>
</gene>
<dbReference type="InterPro" id="IPR027417">
    <property type="entry name" value="P-loop_NTPase"/>
</dbReference>
<keyword evidence="14" id="KW-1185">Reference proteome</keyword>
<comment type="catalytic activity">
    <reaction evidence="9">
        <text>ATP + H2O = ADP + phosphate + H(+)</text>
        <dbReference type="Rhea" id="RHEA:13065"/>
        <dbReference type="ChEBI" id="CHEBI:15377"/>
        <dbReference type="ChEBI" id="CHEBI:15378"/>
        <dbReference type="ChEBI" id="CHEBI:30616"/>
        <dbReference type="ChEBI" id="CHEBI:43474"/>
        <dbReference type="ChEBI" id="CHEBI:456216"/>
        <dbReference type="EC" id="5.6.2.4"/>
    </reaction>
</comment>
<dbReference type="eggNOG" id="KOG0950">
    <property type="taxonomic scope" value="Eukaryota"/>
</dbReference>
<accession>F0Z9M2</accession>
<dbReference type="PROSITE" id="PS51192">
    <property type="entry name" value="HELICASE_ATP_BIND_1"/>
    <property type="match status" value="1"/>
</dbReference>
<keyword evidence="6" id="KW-0067">ATP-binding</keyword>
<feature type="domain" description="Helicase ATP-binding" evidence="11">
    <location>
        <begin position="424"/>
        <end position="594"/>
    </location>
</feature>
<dbReference type="STRING" id="5786.F0Z9M2"/>
<dbReference type="PANTHER" id="PTHR47961:SF6">
    <property type="entry name" value="DNA-DIRECTED DNA POLYMERASE"/>
    <property type="match status" value="1"/>
</dbReference>
<evidence type="ECO:0000256" key="10">
    <source>
        <dbReference type="SAM" id="MobiDB-lite"/>
    </source>
</evidence>
<reference evidence="14" key="1">
    <citation type="journal article" date="2011" name="Genome Biol.">
        <title>Comparative genomics of the social amoebae Dictyostelium discoideum and Dictyostelium purpureum.</title>
        <authorList>
            <consortium name="US DOE Joint Genome Institute (JGI-PGF)"/>
            <person name="Sucgang R."/>
            <person name="Kuo A."/>
            <person name="Tian X."/>
            <person name="Salerno W."/>
            <person name="Parikh A."/>
            <person name="Feasley C.L."/>
            <person name="Dalin E."/>
            <person name="Tu H."/>
            <person name="Huang E."/>
            <person name="Barry K."/>
            <person name="Lindquist E."/>
            <person name="Shapiro H."/>
            <person name="Bruce D."/>
            <person name="Schmutz J."/>
            <person name="Salamov A."/>
            <person name="Fey P."/>
            <person name="Gaudet P."/>
            <person name="Anjard C."/>
            <person name="Babu M.M."/>
            <person name="Basu S."/>
            <person name="Bushmanova Y."/>
            <person name="van der Wel H."/>
            <person name="Katoh-Kurasawa M."/>
            <person name="Dinh C."/>
            <person name="Coutinho P.M."/>
            <person name="Saito T."/>
            <person name="Elias M."/>
            <person name="Schaap P."/>
            <person name="Kay R.R."/>
            <person name="Henrissat B."/>
            <person name="Eichinger L."/>
            <person name="Rivero F."/>
            <person name="Putnam N.H."/>
            <person name="West C.M."/>
            <person name="Loomis W.F."/>
            <person name="Chisholm R.L."/>
            <person name="Shaulsky G."/>
            <person name="Strassmann J.E."/>
            <person name="Queller D.C."/>
            <person name="Kuspa A."/>
            <person name="Grigoriev I.V."/>
        </authorList>
    </citation>
    <scope>NUCLEOTIDE SEQUENCE [LARGE SCALE GENOMIC DNA]</scope>
    <source>
        <strain evidence="14">QSDP1</strain>
    </source>
</reference>
<evidence type="ECO:0000256" key="3">
    <source>
        <dbReference type="ARBA" id="ARBA00022763"/>
    </source>
</evidence>
<dbReference type="InterPro" id="IPR011545">
    <property type="entry name" value="DEAD/DEAH_box_helicase_dom"/>
</dbReference>
<dbReference type="Pfam" id="PF00271">
    <property type="entry name" value="Helicase_C"/>
    <property type="match status" value="1"/>
</dbReference>
<feature type="compositionally biased region" description="Pro residues" evidence="10">
    <location>
        <begin position="112"/>
        <end position="124"/>
    </location>
</feature>
<proteinExistence type="predicted"/>
<dbReference type="SUPFAM" id="SSF52540">
    <property type="entry name" value="P-loop containing nucleoside triphosphate hydrolases"/>
    <property type="match status" value="1"/>
</dbReference>
<evidence type="ECO:0000259" key="11">
    <source>
        <dbReference type="PROSITE" id="PS51192"/>
    </source>
</evidence>
<feature type="compositionally biased region" description="Polar residues" evidence="10">
    <location>
        <begin position="1"/>
        <end position="16"/>
    </location>
</feature>
<dbReference type="GeneID" id="10510017"/>
<evidence type="ECO:0000256" key="5">
    <source>
        <dbReference type="ARBA" id="ARBA00022806"/>
    </source>
</evidence>
<dbReference type="VEuPathDB" id="AmoebaDB:DICPUDRAFT_27081"/>
<evidence type="ECO:0000259" key="12">
    <source>
        <dbReference type="PROSITE" id="PS51194"/>
    </source>
</evidence>
<keyword evidence="8" id="KW-0539">Nucleus</keyword>
<dbReference type="InterPro" id="IPR048960">
    <property type="entry name" value="POLQ-like_helical"/>
</dbReference>
<dbReference type="GO" id="GO:0005524">
    <property type="term" value="F:ATP binding"/>
    <property type="evidence" value="ECO:0007669"/>
    <property type="project" value="UniProtKB-KW"/>
</dbReference>
<dbReference type="GO" id="GO:0003676">
    <property type="term" value="F:nucleic acid binding"/>
    <property type="evidence" value="ECO:0007669"/>
    <property type="project" value="InterPro"/>
</dbReference>
<feature type="region of interest" description="Disordered" evidence="10">
    <location>
        <begin position="1"/>
        <end position="126"/>
    </location>
</feature>
<evidence type="ECO:0000256" key="9">
    <source>
        <dbReference type="ARBA" id="ARBA00048988"/>
    </source>
</evidence>
<dbReference type="RefSeq" id="XP_003284112.1">
    <property type="nucleotide sequence ID" value="XM_003284064.1"/>
</dbReference>
<dbReference type="GO" id="GO:0043138">
    <property type="term" value="F:3'-5' DNA helicase activity"/>
    <property type="evidence" value="ECO:0007669"/>
    <property type="project" value="UniProtKB-EC"/>
</dbReference>
<dbReference type="GO" id="GO:0006281">
    <property type="term" value="P:DNA repair"/>
    <property type="evidence" value="ECO:0007669"/>
    <property type="project" value="UniProtKB-KW"/>
</dbReference>
<dbReference type="Pfam" id="PF20470">
    <property type="entry name" value="HTH_61"/>
    <property type="match status" value="1"/>
</dbReference>
<evidence type="ECO:0000313" key="14">
    <source>
        <dbReference type="Proteomes" id="UP000001064"/>
    </source>
</evidence>
<evidence type="ECO:0000313" key="13">
    <source>
        <dbReference type="EMBL" id="EGC39324.1"/>
    </source>
</evidence>
<organism evidence="13 14">
    <name type="scientific">Dictyostelium purpureum</name>
    <name type="common">Slime mold</name>
    <dbReference type="NCBI Taxonomy" id="5786"/>
    <lineage>
        <taxon>Eukaryota</taxon>
        <taxon>Amoebozoa</taxon>
        <taxon>Evosea</taxon>
        <taxon>Eumycetozoa</taxon>
        <taxon>Dictyostelia</taxon>
        <taxon>Dictyosteliales</taxon>
        <taxon>Dictyosteliaceae</taxon>
        <taxon>Dictyostelium</taxon>
    </lineage>
</organism>
<dbReference type="SMART" id="SM00490">
    <property type="entry name" value="HELICc"/>
    <property type="match status" value="1"/>
</dbReference>
<sequence>MNKQKQQISTAPQPLQNKKLPIQTIPQNPSLIPQQQKNLNPAPTAKPIPQPIVKPVSSPPKPQLPSPPKQQPALPPLKQPVLSLPKQQHPSPPKQQQSPPKQQISPKQQPIISPPKQHPSPPKQQPQNIKIITKDHVSPQLGGYKPYGGVTLIKNPINNINRINSINSVNNVNVNSINNVNVNSVNSFSNSTNNNNTNNIKSNVLNFKNNSLLTKPPDHSINNNNVNNNSNNGNNINDNDSNIDNNRITYNSILQEIDIEDFDISTSQFVCGISQDIKKEIGDSKNDEEITEKDLEEAVAHSQSFLDELNYNLRLTSKKQQDLEESFNNPQYSEFKSTSLATHTTKTTSNDSPINTKTTDTKSYVNNTKKIIHYTLPTIDKNLVSNDITECCEKIFKLPKTVGDIYKRKGLRNLYDWQKECLSSDDLLLGKNLVYSLPTSGGKTMVAEIILFRNLLIRKKKSLFIFPFVSIVTERVQAMSEFASALSFQVEGYFGCNGTMPVVPGPRMLISTIEKANIIVNQLIEDGSLLDIGCVVVDELHMIGDGDRGELLEILISKLLFMSKGEIQIVGMSATIPNIQNLKNWIRGGVYEGNFRPVPLTEYIKIGNNLYDKDNNLVKTLESPNDKESHTLELISEIIPKHSVLVFCPSKAMTFNLATSLATKFPENILQDKRDQRETLIQLLKSSNGSKIDEELKKMILAGVAYHNSDLTNDEREVIEKGFKERSLLVLCATSTLSTGVNLPARRVILRSPTMGRDLIGNRVYRQMVGRAGRAGIDDFGESILMCEPHQAEKCKKLLNSPLDPLISCIKSAQSFQKIVLDSICSGIGDSRFSILHFLSFTYYITHIKPPKGMKPYEYMEGLVKTGIETLLKEGYIQEIKFDENKKMYKNATLDLNNRPTEDSIRYEATGFGFACFRSCLNIKESKLVHAELQKAYQGSVVISEPLHMCYITTPFFNIPEVTDWNHYINLFREILKKPSKARVANVIGISEEYMIQRLNGFEATEFKEELKYKRFYIAMVLYDLVHEQQLYMAANKFKLHRGSVQTLMQQAGSFSWMVSLFCKKLGWIELEHLVNLYTQRLDKGVKSEIIPLVEINGVKQARARALWNAGFKTVKSIAVCPPDELARKVNLGKFGEGQARNIIREAGKLLEKKAEEFRAKAKEFELISNPN</sequence>
<evidence type="ECO:0000256" key="6">
    <source>
        <dbReference type="ARBA" id="ARBA00022840"/>
    </source>
</evidence>
<keyword evidence="4" id="KW-0378">Hydrolase</keyword>
<dbReference type="AlphaFoldDB" id="F0Z9M2"/>
<dbReference type="PANTHER" id="PTHR47961">
    <property type="entry name" value="DNA POLYMERASE THETA, PUTATIVE (AFU_ORTHOLOGUE AFUA_1G05260)-RELATED"/>
    <property type="match status" value="1"/>
</dbReference>
<dbReference type="OMA" id="YIASHIY"/>
<dbReference type="Pfam" id="PF00270">
    <property type="entry name" value="DEAD"/>
    <property type="match status" value="1"/>
</dbReference>
<dbReference type="FunFam" id="1.10.3380.20:FF:000004">
    <property type="entry name" value="DNA polymerase theta (Helicase domain only), putative"/>
    <property type="match status" value="1"/>
</dbReference>
<evidence type="ECO:0000256" key="2">
    <source>
        <dbReference type="ARBA" id="ARBA00022741"/>
    </source>
</evidence>
<keyword evidence="7" id="KW-0234">DNA repair</keyword>
<dbReference type="Gene3D" id="3.40.50.300">
    <property type="entry name" value="P-loop containing nucleotide triphosphate hydrolases"/>
    <property type="match status" value="2"/>
</dbReference>
<dbReference type="CDD" id="cd18795">
    <property type="entry name" value="SF2_C_Ski2"/>
    <property type="match status" value="1"/>
</dbReference>